<evidence type="ECO:0000256" key="1">
    <source>
        <dbReference type="ARBA" id="ARBA00005695"/>
    </source>
</evidence>
<evidence type="ECO:0000313" key="6">
    <source>
        <dbReference type="EMBL" id="RJG01635.1"/>
    </source>
</evidence>
<dbReference type="GO" id="GO:0030288">
    <property type="term" value="C:outer membrane-bounded periplasmic space"/>
    <property type="evidence" value="ECO:0007669"/>
    <property type="project" value="UniProtKB-ARBA"/>
</dbReference>
<reference evidence="7" key="1">
    <citation type="submission" date="2018-09" db="EMBL/GenBank/DDBJ databases">
        <authorList>
            <person name="Zhu H."/>
        </authorList>
    </citation>
    <scope>NUCLEOTIDE SEQUENCE [LARGE SCALE GENOMIC DNA]</scope>
    <source>
        <strain evidence="7">K1S02-23</strain>
    </source>
</reference>
<name>A0A3A3G1V5_9BURK</name>
<keyword evidence="7" id="KW-1185">Reference proteome</keyword>
<dbReference type="CDD" id="cd08498">
    <property type="entry name" value="PBP2_NikA_DppA_OppA_like_2"/>
    <property type="match status" value="1"/>
</dbReference>
<protein>
    <submittedName>
        <fullName evidence="6">ABC transporter substrate-binding protein</fullName>
    </submittedName>
</protein>
<dbReference type="AlphaFoldDB" id="A0A3A3G1V5"/>
<evidence type="ECO:0000256" key="2">
    <source>
        <dbReference type="ARBA" id="ARBA00022448"/>
    </source>
</evidence>
<dbReference type="Gene3D" id="3.10.105.10">
    <property type="entry name" value="Dipeptide-binding Protein, Domain 3"/>
    <property type="match status" value="1"/>
</dbReference>
<dbReference type="Gene3D" id="3.90.76.10">
    <property type="entry name" value="Dipeptide-binding Protein, Domain 1"/>
    <property type="match status" value="1"/>
</dbReference>
<dbReference type="Gene3D" id="3.40.190.10">
    <property type="entry name" value="Periplasmic binding protein-like II"/>
    <property type="match status" value="1"/>
</dbReference>
<evidence type="ECO:0000256" key="4">
    <source>
        <dbReference type="SAM" id="SignalP"/>
    </source>
</evidence>
<comment type="caution">
    <text evidence="6">The sequence shown here is derived from an EMBL/GenBank/DDBJ whole genome shotgun (WGS) entry which is preliminary data.</text>
</comment>
<dbReference type="GO" id="GO:0015833">
    <property type="term" value="P:peptide transport"/>
    <property type="evidence" value="ECO:0007669"/>
    <property type="project" value="TreeGrafter"/>
</dbReference>
<dbReference type="PANTHER" id="PTHR30290:SF9">
    <property type="entry name" value="OLIGOPEPTIDE-BINDING PROTEIN APPA"/>
    <property type="match status" value="1"/>
</dbReference>
<dbReference type="InterPro" id="IPR030678">
    <property type="entry name" value="Peptide/Ni-bd"/>
</dbReference>
<evidence type="ECO:0000259" key="5">
    <source>
        <dbReference type="Pfam" id="PF00496"/>
    </source>
</evidence>
<dbReference type="Proteomes" id="UP000266327">
    <property type="component" value="Unassembled WGS sequence"/>
</dbReference>
<dbReference type="GO" id="GO:0043190">
    <property type="term" value="C:ATP-binding cassette (ABC) transporter complex"/>
    <property type="evidence" value="ECO:0007669"/>
    <property type="project" value="InterPro"/>
</dbReference>
<dbReference type="Pfam" id="PF00496">
    <property type="entry name" value="SBP_bac_5"/>
    <property type="match status" value="1"/>
</dbReference>
<dbReference type="GO" id="GO:1904680">
    <property type="term" value="F:peptide transmembrane transporter activity"/>
    <property type="evidence" value="ECO:0007669"/>
    <property type="project" value="TreeGrafter"/>
</dbReference>
<accession>A0A3A3G1V5</accession>
<proteinExistence type="inferred from homology"/>
<feature type="signal peptide" evidence="4">
    <location>
        <begin position="1"/>
        <end position="31"/>
    </location>
</feature>
<dbReference type="PANTHER" id="PTHR30290">
    <property type="entry name" value="PERIPLASMIC BINDING COMPONENT OF ABC TRANSPORTER"/>
    <property type="match status" value="1"/>
</dbReference>
<sequence length="528" mass="57493">MFGTQMKRRAVTALAALLMLAAILAAAPARAAELRIGLAADVSSLDPHYLNIAPNIALSTHLFDTLVAVSPDGQLVPGLAISWRAVDATTWELKLRPGVKFHDGSELTADDVLFSLDRPAALVGSPGPFTSYTRQIVAKDAPDRHTVRLKTAKAYGPLPLDLSSIFIVSKRAAQYASTADFNSGKVAIGSGPYRFARFLRGDRIELVRNEHYWGDKPAWDKVSLRILTSNAPRLAALLAGDVDAIEGVPAAHIERIKADPKFRLEQKVSWRTIFWHLDQSARPSPFVTDKAGKQLPENPLRDMRVRRAISMAIDRKALTSRTMEGLAVPASNLVAPGIFGHNPALPVEKYDPDGARKLLAEAGYPDGFALILHGTNDRYINDAAVVQTTAQYLNRVGIRAQVQTMPLSIYFGRARKGEFSAALLGWGSLAGDFALRTVVGTPNPQTGWGSWNWGKYSNGMVDALVRSALSSVAPAERENAARQAAALALGEYAIVPLHHQVATWAMRKGLQYTARTDEFTFAHLFHPQ</sequence>
<gene>
    <name evidence="6" type="ORF">D3878_08600</name>
</gene>
<dbReference type="EMBL" id="QYUQ01000002">
    <property type="protein sequence ID" value="RJG01635.1"/>
    <property type="molecule type" value="Genomic_DNA"/>
</dbReference>
<feature type="chain" id="PRO_5017213950" evidence="4">
    <location>
        <begin position="32"/>
        <end position="528"/>
    </location>
</feature>
<dbReference type="PIRSF" id="PIRSF002741">
    <property type="entry name" value="MppA"/>
    <property type="match status" value="1"/>
</dbReference>
<keyword evidence="2" id="KW-0813">Transport</keyword>
<dbReference type="SUPFAM" id="SSF53850">
    <property type="entry name" value="Periplasmic binding protein-like II"/>
    <property type="match status" value="1"/>
</dbReference>
<organism evidence="6 7">
    <name type="scientific">Noviherbaspirillum sedimenti</name>
    <dbReference type="NCBI Taxonomy" id="2320865"/>
    <lineage>
        <taxon>Bacteria</taxon>
        <taxon>Pseudomonadati</taxon>
        <taxon>Pseudomonadota</taxon>
        <taxon>Betaproteobacteria</taxon>
        <taxon>Burkholderiales</taxon>
        <taxon>Oxalobacteraceae</taxon>
        <taxon>Noviherbaspirillum</taxon>
    </lineage>
</organism>
<evidence type="ECO:0000313" key="7">
    <source>
        <dbReference type="Proteomes" id="UP000266327"/>
    </source>
</evidence>
<keyword evidence="3 4" id="KW-0732">Signal</keyword>
<dbReference type="InterPro" id="IPR039424">
    <property type="entry name" value="SBP_5"/>
</dbReference>
<dbReference type="InterPro" id="IPR000914">
    <property type="entry name" value="SBP_5_dom"/>
</dbReference>
<comment type="similarity">
    <text evidence="1">Belongs to the bacterial solute-binding protein 5 family.</text>
</comment>
<dbReference type="OrthoDB" id="9801799at2"/>
<feature type="domain" description="Solute-binding protein family 5" evidence="5">
    <location>
        <begin position="75"/>
        <end position="428"/>
    </location>
</feature>
<evidence type="ECO:0000256" key="3">
    <source>
        <dbReference type="ARBA" id="ARBA00022729"/>
    </source>
</evidence>